<dbReference type="Gene3D" id="2.60.40.10">
    <property type="entry name" value="Immunoglobulins"/>
    <property type="match status" value="1"/>
</dbReference>
<dbReference type="PANTHER" id="PTHR30176">
    <property type="entry name" value="FERREDOXIN-TYPE PROTEIN NAPH"/>
    <property type="match status" value="1"/>
</dbReference>
<dbReference type="Pfam" id="PF12801">
    <property type="entry name" value="Fer4_5"/>
    <property type="match status" value="2"/>
</dbReference>
<evidence type="ECO:0000256" key="5">
    <source>
        <dbReference type="ARBA" id="ARBA00023004"/>
    </source>
</evidence>
<evidence type="ECO:0000256" key="6">
    <source>
        <dbReference type="ARBA" id="ARBA00023014"/>
    </source>
</evidence>
<evidence type="ECO:0000313" key="10">
    <source>
        <dbReference type="EMBL" id="SDI32087.1"/>
    </source>
</evidence>
<dbReference type="InterPro" id="IPR051684">
    <property type="entry name" value="Electron_Trans/Redox"/>
</dbReference>
<evidence type="ECO:0000313" key="11">
    <source>
        <dbReference type="Proteomes" id="UP000037269"/>
    </source>
</evidence>
<feature type="transmembrane region" description="Helical" evidence="7">
    <location>
        <begin position="103"/>
        <end position="124"/>
    </location>
</feature>
<evidence type="ECO:0000256" key="4">
    <source>
        <dbReference type="ARBA" id="ARBA00022982"/>
    </source>
</evidence>
<dbReference type="GO" id="GO:0005886">
    <property type="term" value="C:plasma membrane"/>
    <property type="evidence" value="ECO:0007669"/>
    <property type="project" value="TreeGrafter"/>
</dbReference>
<feature type="domain" description="4Fe-4S ferredoxin-type" evidence="8">
    <location>
        <begin position="143"/>
        <end position="180"/>
    </location>
</feature>
<evidence type="ECO:0000259" key="8">
    <source>
        <dbReference type="Pfam" id="PF12801"/>
    </source>
</evidence>
<keyword evidence="2" id="KW-0004">4Fe-4S</keyword>
<keyword evidence="7" id="KW-0472">Membrane</keyword>
<dbReference type="InterPro" id="IPR017896">
    <property type="entry name" value="4Fe4S_Fe-S-bd"/>
</dbReference>
<reference evidence="9 11" key="1">
    <citation type="submission" date="2015-07" db="EMBL/GenBank/DDBJ databases">
        <title>Fjat-14205 dsm 2895.</title>
        <authorList>
            <person name="Liu B."/>
            <person name="Wang J."/>
            <person name="Zhu Y."/>
            <person name="Liu G."/>
            <person name="Chen Q."/>
            <person name="Chen Z."/>
            <person name="Lan J."/>
            <person name="Che J."/>
            <person name="Ge C."/>
            <person name="Shi H."/>
            <person name="Pan Z."/>
            <person name="Liu X."/>
        </authorList>
    </citation>
    <scope>NUCLEOTIDE SEQUENCE [LARGE SCALE GENOMIC DNA]</scope>
    <source>
        <strain evidence="9 11">DSM 2895</strain>
    </source>
</reference>
<dbReference type="EMBL" id="FNED01000003">
    <property type="protein sequence ID" value="SDI32087.1"/>
    <property type="molecule type" value="Genomic_DNA"/>
</dbReference>
<keyword evidence="7" id="KW-1133">Transmembrane helix</keyword>
<keyword evidence="6" id="KW-0411">Iron-sulfur</keyword>
<dbReference type="PANTHER" id="PTHR30176:SF3">
    <property type="entry name" value="FERREDOXIN-TYPE PROTEIN NAPH"/>
    <property type="match status" value="1"/>
</dbReference>
<organism evidence="9 11">
    <name type="scientific">Aneurinibacillus migulanus</name>
    <name type="common">Bacillus migulanus</name>
    <dbReference type="NCBI Taxonomy" id="47500"/>
    <lineage>
        <taxon>Bacteria</taxon>
        <taxon>Bacillati</taxon>
        <taxon>Bacillota</taxon>
        <taxon>Bacilli</taxon>
        <taxon>Bacillales</taxon>
        <taxon>Paenibacillaceae</taxon>
        <taxon>Aneurinibacillus group</taxon>
        <taxon>Aneurinibacillus</taxon>
    </lineage>
</organism>
<dbReference type="Proteomes" id="UP000037269">
    <property type="component" value="Unassembled WGS sequence"/>
</dbReference>
<feature type="transmembrane region" description="Helical" evidence="7">
    <location>
        <begin position="139"/>
        <end position="157"/>
    </location>
</feature>
<evidence type="ECO:0000256" key="3">
    <source>
        <dbReference type="ARBA" id="ARBA00022723"/>
    </source>
</evidence>
<name>A0A0D1Y9F4_ANEMI</name>
<gene>
    <name evidence="9" type="ORF">AF333_09185</name>
    <name evidence="10" type="ORF">SAMN04487909_10363</name>
</gene>
<proteinExistence type="predicted"/>
<evidence type="ECO:0000256" key="2">
    <source>
        <dbReference type="ARBA" id="ARBA00022485"/>
    </source>
</evidence>
<keyword evidence="5" id="KW-0408">Iron</keyword>
<evidence type="ECO:0000256" key="7">
    <source>
        <dbReference type="SAM" id="Phobius"/>
    </source>
</evidence>
<dbReference type="Proteomes" id="UP000182836">
    <property type="component" value="Unassembled WGS sequence"/>
</dbReference>
<keyword evidence="3" id="KW-0479">Metal-binding</keyword>
<accession>A0A0D1Y9F4</accession>
<dbReference type="GO" id="GO:0051539">
    <property type="term" value="F:4 iron, 4 sulfur cluster binding"/>
    <property type="evidence" value="ECO:0007669"/>
    <property type="project" value="UniProtKB-KW"/>
</dbReference>
<keyword evidence="11" id="KW-1185">Reference proteome</keyword>
<dbReference type="OrthoDB" id="9806398at2"/>
<dbReference type="AlphaFoldDB" id="A0A0D1Y9F4"/>
<dbReference type="STRING" id="47500.AF333_09185"/>
<dbReference type="RefSeq" id="WP_043066121.1">
    <property type="nucleotide sequence ID" value="NZ_BJOA01000029.1"/>
</dbReference>
<dbReference type="EMBL" id="LGUG01000004">
    <property type="protein sequence ID" value="KON95619.1"/>
    <property type="molecule type" value="Genomic_DNA"/>
</dbReference>
<sequence>MNKRMLAQVTILVLFFIVPLLDIFRIDLTHLHFYVLTKSFSFNDGYILLLTILVLVFAFVSISQWFGRQFCGWMCPHNTFSGYLTKITHSKTLRDNASLRNTIDIGLSLIFSPVIAFSMIAYFYNPKDLFKEITTLDTSAWSFWAYILTAVFFFVMVNRLRHKFCRSACPYGMLQMILSDKNSRTGGIKNMFRGAGLVLTILMTVMTSILLFAIFTSTGFAVSIGKNLQGVPAENRLIYTYNLQVENLKDKPTTFKLEYKNVPESWDVLLPAEVKAEPNSVATVNLLFRIDEGSIGKNSTLTIVITNESGKKIEREISIFPIKK</sequence>
<keyword evidence="1" id="KW-0813">Transport</keyword>
<evidence type="ECO:0000256" key="1">
    <source>
        <dbReference type="ARBA" id="ARBA00022448"/>
    </source>
</evidence>
<dbReference type="PATRIC" id="fig|47500.8.peg.7033"/>
<evidence type="ECO:0000313" key="12">
    <source>
        <dbReference type="Proteomes" id="UP000182836"/>
    </source>
</evidence>
<reference evidence="10 12" key="2">
    <citation type="submission" date="2016-10" db="EMBL/GenBank/DDBJ databases">
        <authorList>
            <person name="de Groot N.N."/>
        </authorList>
    </citation>
    <scope>NUCLEOTIDE SEQUENCE [LARGE SCALE GENOMIC DNA]</scope>
    <source>
        <strain evidence="10 12">DSM 2895</strain>
    </source>
</reference>
<dbReference type="GO" id="GO:0046872">
    <property type="term" value="F:metal ion binding"/>
    <property type="evidence" value="ECO:0007669"/>
    <property type="project" value="UniProtKB-KW"/>
</dbReference>
<protein>
    <submittedName>
        <fullName evidence="10">4Fe-4S binding domain-containing protein</fullName>
    </submittedName>
</protein>
<dbReference type="GeneID" id="42305373"/>
<dbReference type="InterPro" id="IPR013783">
    <property type="entry name" value="Ig-like_fold"/>
</dbReference>
<keyword evidence="4" id="KW-0249">Electron transport</keyword>
<feature type="transmembrane region" description="Helical" evidence="7">
    <location>
        <begin position="46"/>
        <end position="66"/>
    </location>
</feature>
<keyword evidence="7" id="KW-0812">Transmembrane</keyword>
<evidence type="ECO:0000313" key="9">
    <source>
        <dbReference type="EMBL" id="KON95619.1"/>
    </source>
</evidence>
<feature type="domain" description="4Fe-4S ferredoxin-type" evidence="8">
    <location>
        <begin position="50"/>
        <end position="89"/>
    </location>
</feature>
<feature type="transmembrane region" description="Helical" evidence="7">
    <location>
        <begin position="194"/>
        <end position="215"/>
    </location>
</feature>